<dbReference type="RefSeq" id="WP_118963811.1">
    <property type="nucleotide sequence ID" value="NZ_CP023037.1"/>
</dbReference>
<accession>A0A347WGA9</accession>
<dbReference type="Gene3D" id="1.10.357.10">
    <property type="entry name" value="Tetracycline Repressor, domain 2"/>
    <property type="match status" value="1"/>
</dbReference>
<gene>
    <name evidence="6" type="primary">yxaF</name>
    <name evidence="6" type="ORF">CD178_03158</name>
</gene>
<dbReference type="PANTHER" id="PTHR47506">
    <property type="entry name" value="TRANSCRIPTIONAL REGULATORY PROTEIN"/>
    <property type="match status" value="1"/>
</dbReference>
<dbReference type="KEGG" id="ksc:CD178_03158"/>
<dbReference type="EMBL" id="CP023037">
    <property type="protein sequence ID" value="AXY23902.1"/>
    <property type="molecule type" value="Genomic_DNA"/>
</dbReference>
<geneLocation type="plasmid" evidence="6 7">
    <name>unnamed1</name>
</geneLocation>
<evidence type="ECO:0000256" key="4">
    <source>
        <dbReference type="PROSITE-ProRule" id="PRU00335"/>
    </source>
</evidence>
<keyword evidence="2 4" id="KW-0238">DNA-binding</keyword>
<evidence type="ECO:0000256" key="2">
    <source>
        <dbReference type="ARBA" id="ARBA00023125"/>
    </source>
</evidence>
<keyword evidence="7" id="KW-1185">Reference proteome</keyword>
<protein>
    <submittedName>
        <fullName evidence="6">Putative HTH-type transcriptional regulator YxaF</fullName>
    </submittedName>
</protein>
<reference evidence="6 7" key="1">
    <citation type="submission" date="2017-08" db="EMBL/GenBank/DDBJ databases">
        <title>Complete genome sequence of Gluconacetobacter saccharivorans CV1 isolated from Fermented Vinegar.</title>
        <authorList>
            <person name="Kim S.-Y."/>
        </authorList>
    </citation>
    <scope>NUCLEOTIDE SEQUENCE [LARGE SCALE GENOMIC DNA]</scope>
    <source>
        <strain evidence="6 7">CV1</strain>
        <plasmid evidence="6 7">unnamed1</plasmid>
    </source>
</reference>
<dbReference type="SUPFAM" id="SSF48498">
    <property type="entry name" value="Tetracyclin repressor-like, C-terminal domain"/>
    <property type="match status" value="1"/>
</dbReference>
<dbReference type="InterPro" id="IPR036271">
    <property type="entry name" value="Tet_transcr_reg_TetR-rel_C_sf"/>
</dbReference>
<dbReference type="InterPro" id="IPR009057">
    <property type="entry name" value="Homeodomain-like_sf"/>
</dbReference>
<keyword evidence="3" id="KW-0804">Transcription</keyword>
<dbReference type="InterPro" id="IPR001647">
    <property type="entry name" value="HTH_TetR"/>
</dbReference>
<sequence>MARLVSEKADIIPQLGEVFREHGYEGASLALISRATGLGKGSLYHFFPGGKEEMAATVLAEIDGWFERHIFAPLQATDQPRDVIEGMFGAVSDYFRSGQRICLVGLLGLGDSRDRFAVVIEGYFARWITALETALVRLGHAAPRAREQAEEVVAGIQGAIVLARALGSPATFSRTLARLKARMLAG</sequence>
<feature type="domain" description="HTH tetR-type" evidence="5">
    <location>
        <begin position="5"/>
        <end position="65"/>
    </location>
</feature>
<proteinExistence type="predicted"/>
<dbReference type="Proteomes" id="UP000264120">
    <property type="component" value="Plasmid unnamed1"/>
</dbReference>
<evidence type="ECO:0000256" key="1">
    <source>
        <dbReference type="ARBA" id="ARBA00023015"/>
    </source>
</evidence>
<dbReference type="PROSITE" id="PS50977">
    <property type="entry name" value="HTH_TETR_2"/>
    <property type="match status" value="1"/>
</dbReference>
<evidence type="ECO:0000313" key="7">
    <source>
        <dbReference type="Proteomes" id="UP000264120"/>
    </source>
</evidence>
<keyword evidence="6" id="KW-0614">Plasmid</keyword>
<dbReference type="Pfam" id="PF00440">
    <property type="entry name" value="TetR_N"/>
    <property type="match status" value="1"/>
</dbReference>
<organism evidence="6 7">
    <name type="scientific">Komagataeibacter saccharivorans</name>
    <dbReference type="NCBI Taxonomy" id="265959"/>
    <lineage>
        <taxon>Bacteria</taxon>
        <taxon>Pseudomonadati</taxon>
        <taxon>Pseudomonadota</taxon>
        <taxon>Alphaproteobacteria</taxon>
        <taxon>Acetobacterales</taxon>
        <taxon>Acetobacteraceae</taxon>
        <taxon>Komagataeibacter</taxon>
    </lineage>
</organism>
<evidence type="ECO:0000256" key="3">
    <source>
        <dbReference type="ARBA" id="ARBA00023163"/>
    </source>
</evidence>
<name>A0A347WGA9_9PROT</name>
<evidence type="ECO:0000259" key="5">
    <source>
        <dbReference type="PROSITE" id="PS50977"/>
    </source>
</evidence>
<dbReference type="GO" id="GO:0003677">
    <property type="term" value="F:DNA binding"/>
    <property type="evidence" value="ECO:0007669"/>
    <property type="project" value="UniProtKB-UniRule"/>
</dbReference>
<feature type="DNA-binding region" description="H-T-H motif" evidence="4">
    <location>
        <begin position="28"/>
        <end position="47"/>
    </location>
</feature>
<dbReference type="InterPro" id="IPR054156">
    <property type="entry name" value="YxaF_TetR_C"/>
</dbReference>
<dbReference type="SUPFAM" id="SSF46689">
    <property type="entry name" value="Homeodomain-like"/>
    <property type="match status" value="1"/>
</dbReference>
<dbReference type="Pfam" id="PF21993">
    <property type="entry name" value="TetR_C_13_2"/>
    <property type="match status" value="1"/>
</dbReference>
<keyword evidence="1" id="KW-0805">Transcription regulation</keyword>
<dbReference type="PANTHER" id="PTHR47506:SF1">
    <property type="entry name" value="HTH-TYPE TRANSCRIPTIONAL REGULATOR YJDC"/>
    <property type="match status" value="1"/>
</dbReference>
<evidence type="ECO:0000313" key="6">
    <source>
        <dbReference type="EMBL" id="AXY23902.1"/>
    </source>
</evidence>
<dbReference type="OrthoDB" id="9811084at2"/>
<dbReference type="AlphaFoldDB" id="A0A347WGA9"/>